<protein>
    <submittedName>
        <fullName evidence="1">Uncharacterized protein</fullName>
    </submittedName>
</protein>
<evidence type="ECO:0000313" key="1">
    <source>
        <dbReference type="EMBL" id="KOF78111.1"/>
    </source>
</evidence>
<dbReference type="AlphaFoldDB" id="A0A0L8GM77"/>
<name>A0A0L8GM77_OCTBM</name>
<accession>A0A0L8GM77</accession>
<sequence>MLSSVQWRKRHNGGLYGVKKKWAKSTKRMSININKIPTKLSQMMRTTRCNLKKNSRPKTQIILPHLNRQSFLSHILKSR</sequence>
<reference evidence="1" key="1">
    <citation type="submission" date="2015-07" db="EMBL/GenBank/DDBJ databases">
        <title>MeaNS - Measles Nucleotide Surveillance Program.</title>
        <authorList>
            <person name="Tran T."/>
            <person name="Druce J."/>
        </authorList>
    </citation>
    <scope>NUCLEOTIDE SEQUENCE</scope>
    <source>
        <strain evidence="1">UCB-OBI-ISO-001</strain>
        <tissue evidence="1">Gonad</tissue>
    </source>
</reference>
<organism evidence="1">
    <name type="scientific">Octopus bimaculoides</name>
    <name type="common">California two-spotted octopus</name>
    <dbReference type="NCBI Taxonomy" id="37653"/>
    <lineage>
        <taxon>Eukaryota</taxon>
        <taxon>Metazoa</taxon>
        <taxon>Spiralia</taxon>
        <taxon>Lophotrochozoa</taxon>
        <taxon>Mollusca</taxon>
        <taxon>Cephalopoda</taxon>
        <taxon>Coleoidea</taxon>
        <taxon>Octopodiformes</taxon>
        <taxon>Octopoda</taxon>
        <taxon>Incirrata</taxon>
        <taxon>Octopodidae</taxon>
        <taxon>Octopus</taxon>
    </lineage>
</organism>
<proteinExistence type="predicted"/>
<dbReference type="EMBL" id="KQ421210">
    <property type="protein sequence ID" value="KOF78111.1"/>
    <property type="molecule type" value="Genomic_DNA"/>
</dbReference>
<gene>
    <name evidence="1" type="ORF">OCBIM_22031267mg</name>
</gene>